<name>A0A951UKL2_9NOST</name>
<accession>A0A951UKL2</accession>
<protein>
    <submittedName>
        <fullName evidence="2">Uncharacterized protein</fullName>
    </submittedName>
</protein>
<feature type="transmembrane region" description="Helical" evidence="1">
    <location>
        <begin position="56"/>
        <end position="79"/>
    </location>
</feature>
<gene>
    <name evidence="2" type="ORF">KME32_34905</name>
</gene>
<reference evidence="2" key="1">
    <citation type="submission" date="2021-05" db="EMBL/GenBank/DDBJ databases">
        <authorList>
            <person name="Pietrasiak N."/>
            <person name="Ward R."/>
            <person name="Stajich J.E."/>
            <person name="Kurbessoian T."/>
        </authorList>
    </citation>
    <scope>NUCLEOTIDE SEQUENCE</scope>
    <source>
        <strain evidence="2">JT2-VF2</strain>
    </source>
</reference>
<evidence type="ECO:0000256" key="1">
    <source>
        <dbReference type="SAM" id="Phobius"/>
    </source>
</evidence>
<reference evidence="2" key="2">
    <citation type="journal article" date="2022" name="Microbiol. Resour. Announc.">
        <title>Metagenome Sequencing to Explore Phylogenomics of Terrestrial Cyanobacteria.</title>
        <authorList>
            <person name="Ward R.D."/>
            <person name="Stajich J.E."/>
            <person name="Johansen J.R."/>
            <person name="Huntemann M."/>
            <person name="Clum A."/>
            <person name="Foster B."/>
            <person name="Foster B."/>
            <person name="Roux S."/>
            <person name="Palaniappan K."/>
            <person name="Varghese N."/>
            <person name="Mukherjee S."/>
            <person name="Reddy T.B.K."/>
            <person name="Daum C."/>
            <person name="Copeland A."/>
            <person name="Chen I.A."/>
            <person name="Ivanova N.N."/>
            <person name="Kyrpides N.C."/>
            <person name="Shapiro N."/>
            <person name="Eloe-Fadrosh E.A."/>
            <person name="Pietrasiak N."/>
        </authorList>
    </citation>
    <scope>NUCLEOTIDE SEQUENCE</scope>
    <source>
        <strain evidence="2">JT2-VF2</strain>
    </source>
</reference>
<keyword evidence="1" id="KW-0472">Membrane</keyword>
<keyword evidence="1" id="KW-1133">Transmembrane helix</keyword>
<proteinExistence type="predicted"/>
<keyword evidence="1" id="KW-0812">Transmembrane</keyword>
<comment type="caution">
    <text evidence="2">The sequence shown here is derived from an EMBL/GenBank/DDBJ whole genome shotgun (WGS) entry which is preliminary data.</text>
</comment>
<sequence>MKELENEIKFWHIINNSSKLLSEISTNNPAEKILLEGESLQIENLNDKNRGIHDQLIILNFLQIILSGLSLLIVTIFVWGDIFDIWIQYLLLFLALLLLAFHIRTNSKYI</sequence>
<dbReference type="AlphaFoldDB" id="A0A951UKL2"/>
<organism evidence="2 3">
    <name type="scientific">Mojavia pulchra JT2-VF2</name>
    <dbReference type="NCBI Taxonomy" id="287848"/>
    <lineage>
        <taxon>Bacteria</taxon>
        <taxon>Bacillati</taxon>
        <taxon>Cyanobacteriota</taxon>
        <taxon>Cyanophyceae</taxon>
        <taxon>Nostocales</taxon>
        <taxon>Nostocaceae</taxon>
    </lineage>
</organism>
<evidence type="ECO:0000313" key="2">
    <source>
        <dbReference type="EMBL" id="MBW4566176.1"/>
    </source>
</evidence>
<dbReference type="Proteomes" id="UP000715781">
    <property type="component" value="Unassembled WGS sequence"/>
</dbReference>
<dbReference type="EMBL" id="JAHHHN010000064">
    <property type="protein sequence ID" value="MBW4566176.1"/>
    <property type="molecule type" value="Genomic_DNA"/>
</dbReference>
<feature type="transmembrane region" description="Helical" evidence="1">
    <location>
        <begin position="85"/>
        <end position="103"/>
    </location>
</feature>
<evidence type="ECO:0000313" key="3">
    <source>
        <dbReference type="Proteomes" id="UP000715781"/>
    </source>
</evidence>